<comment type="caution">
    <text evidence="5">The sequence shown here is derived from an EMBL/GenBank/DDBJ whole genome shotgun (WGS) entry which is preliminary data.</text>
</comment>
<evidence type="ECO:0000313" key="5">
    <source>
        <dbReference type="EMBL" id="OGY47032.1"/>
    </source>
</evidence>
<proteinExistence type="predicted"/>
<evidence type="ECO:0000259" key="4">
    <source>
        <dbReference type="PROSITE" id="PS51084"/>
    </source>
</evidence>
<dbReference type="Pfam" id="PF01230">
    <property type="entry name" value="HIT"/>
    <property type="match status" value="1"/>
</dbReference>
<dbReference type="GO" id="GO:0009117">
    <property type="term" value="P:nucleotide metabolic process"/>
    <property type="evidence" value="ECO:0007669"/>
    <property type="project" value="TreeGrafter"/>
</dbReference>
<gene>
    <name evidence="5" type="ORF">A3J62_03350</name>
</gene>
<dbReference type="GO" id="GO:0003824">
    <property type="term" value="F:catalytic activity"/>
    <property type="evidence" value="ECO:0007669"/>
    <property type="project" value="InterPro"/>
</dbReference>
<feature type="short sequence motif" description="Histidine triad motif" evidence="2 3">
    <location>
        <begin position="92"/>
        <end position="96"/>
    </location>
</feature>
<name>A0A1G1Y411_9BACT</name>
<evidence type="ECO:0000313" key="6">
    <source>
        <dbReference type="Proteomes" id="UP000178747"/>
    </source>
</evidence>
<feature type="active site" description="Tele-AMP-histidine intermediate" evidence="1">
    <location>
        <position position="94"/>
    </location>
</feature>
<dbReference type="SUPFAM" id="SSF54197">
    <property type="entry name" value="HIT-like"/>
    <property type="match status" value="1"/>
</dbReference>
<dbReference type="PANTHER" id="PTHR46648:SF1">
    <property type="entry name" value="ADENOSINE 5'-MONOPHOSPHORAMIDASE HNT1"/>
    <property type="match status" value="1"/>
</dbReference>
<protein>
    <recommendedName>
        <fullName evidence="4">HIT domain-containing protein</fullName>
    </recommendedName>
</protein>
<evidence type="ECO:0000256" key="1">
    <source>
        <dbReference type="PIRSR" id="PIRSR601310-1"/>
    </source>
</evidence>
<organism evidence="5 6">
    <name type="scientific">Candidatus Buchananbacteria bacterium RIFCSPHIGHO2_02_FULL_38_8</name>
    <dbReference type="NCBI Taxonomy" id="1797538"/>
    <lineage>
        <taxon>Bacteria</taxon>
        <taxon>Candidatus Buchananiibacteriota</taxon>
    </lineage>
</organism>
<sequence>MSDCIFCKIITGEIPAAKVYEDDKVLAFLDINPVNKGHILLIPKEHYQMMVDTPDELVAYIFTKSKELMKAIEKAVEADYVVVSVVGLDVPHFHVHLVPRYKDDGLTGFWPTKKYEEGEMEEYVEKFKK</sequence>
<accession>A0A1G1Y411</accession>
<dbReference type="Proteomes" id="UP000178747">
    <property type="component" value="Unassembled WGS sequence"/>
</dbReference>
<feature type="domain" description="HIT" evidence="4">
    <location>
        <begin position="5"/>
        <end position="107"/>
    </location>
</feature>
<dbReference type="PRINTS" id="PR00332">
    <property type="entry name" value="HISTRIAD"/>
</dbReference>
<dbReference type="InterPro" id="IPR036265">
    <property type="entry name" value="HIT-like_sf"/>
</dbReference>
<dbReference type="AlphaFoldDB" id="A0A1G1Y411"/>
<evidence type="ECO:0000256" key="3">
    <source>
        <dbReference type="PROSITE-ProRule" id="PRU00464"/>
    </source>
</evidence>
<dbReference type="PANTHER" id="PTHR46648">
    <property type="entry name" value="HIT FAMILY PROTEIN 1"/>
    <property type="match status" value="1"/>
</dbReference>
<dbReference type="Gene3D" id="3.30.428.10">
    <property type="entry name" value="HIT-like"/>
    <property type="match status" value="1"/>
</dbReference>
<dbReference type="InterPro" id="IPR001310">
    <property type="entry name" value="Histidine_triad_HIT"/>
</dbReference>
<dbReference type="PROSITE" id="PS51084">
    <property type="entry name" value="HIT_2"/>
    <property type="match status" value="1"/>
</dbReference>
<reference evidence="5 6" key="1">
    <citation type="journal article" date="2016" name="Nat. Commun.">
        <title>Thousands of microbial genomes shed light on interconnected biogeochemical processes in an aquifer system.</title>
        <authorList>
            <person name="Anantharaman K."/>
            <person name="Brown C.T."/>
            <person name="Hug L.A."/>
            <person name="Sharon I."/>
            <person name="Castelle C.J."/>
            <person name="Probst A.J."/>
            <person name="Thomas B.C."/>
            <person name="Singh A."/>
            <person name="Wilkins M.J."/>
            <person name="Karaoz U."/>
            <person name="Brodie E.L."/>
            <person name="Williams K.H."/>
            <person name="Hubbard S.S."/>
            <person name="Banfield J.F."/>
        </authorList>
    </citation>
    <scope>NUCLEOTIDE SEQUENCE [LARGE SCALE GENOMIC DNA]</scope>
</reference>
<dbReference type="InterPro" id="IPR011146">
    <property type="entry name" value="HIT-like"/>
</dbReference>
<evidence type="ECO:0000256" key="2">
    <source>
        <dbReference type="PIRSR" id="PIRSR601310-3"/>
    </source>
</evidence>
<dbReference type="EMBL" id="MHIH01000059">
    <property type="protein sequence ID" value="OGY47032.1"/>
    <property type="molecule type" value="Genomic_DNA"/>
</dbReference>